<accession>A0A1A8XFB2</accession>
<dbReference type="AlphaFoldDB" id="A0A1A8XFB2"/>
<feature type="region of interest" description="Disordered" evidence="1">
    <location>
        <begin position="1"/>
        <end position="56"/>
    </location>
</feature>
<proteinExistence type="predicted"/>
<reference evidence="2 3" key="1">
    <citation type="submission" date="2016-06" db="EMBL/GenBank/DDBJ databases">
        <authorList>
            <person name="Kjaerup R.B."/>
            <person name="Dalgaard T.S."/>
            <person name="Juul-Madsen H.R."/>
        </authorList>
    </citation>
    <scope>NUCLEOTIDE SEQUENCE [LARGE SCALE GENOMIC DNA]</scope>
    <source>
        <strain evidence="2">3</strain>
    </source>
</reference>
<dbReference type="STRING" id="1860102.ACCAA_1170022"/>
<evidence type="ECO:0000313" key="3">
    <source>
        <dbReference type="Proteomes" id="UP000199169"/>
    </source>
</evidence>
<dbReference type="EMBL" id="FLQX01000021">
    <property type="protein sequence ID" value="SBT03879.1"/>
    <property type="molecule type" value="Genomic_DNA"/>
</dbReference>
<dbReference type="Proteomes" id="UP000199169">
    <property type="component" value="Unassembled WGS sequence"/>
</dbReference>
<evidence type="ECO:0000256" key="1">
    <source>
        <dbReference type="SAM" id="MobiDB-lite"/>
    </source>
</evidence>
<sequence length="56" mass="6369">MQTRRQSIIGAWSQSNKPQRAPTSAQKGIPDEHNTLRSKGEMVPVGKDWSPHRKCR</sequence>
<organism evidence="2 3">
    <name type="scientific">Candidatus Accumulibacter aalborgensis</name>
    <dbReference type="NCBI Taxonomy" id="1860102"/>
    <lineage>
        <taxon>Bacteria</taxon>
        <taxon>Pseudomonadati</taxon>
        <taxon>Pseudomonadota</taxon>
        <taxon>Betaproteobacteria</taxon>
        <taxon>Candidatus Accumulibacter</taxon>
    </lineage>
</organism>
<name>A0A1A8XFB2_9PROT</name>
<keyword evidence="3" id="KW-1185">Reference proteome</keyword>
<feature type="compositionally biased region" description="Polar residues" evidence="1">
    <location>
        <begin position="1"/>
        <end position="26"/>
    </location>
</feature>
<evidence type="ECO:0000313" key="2">
    <source>
        <dbReference type="EMBL" id="SBT03879.1"/>
    </source>
</evidence>
<protein>
    <submittedName>
        <fullName evidence="2">Uncharacterized protein</fullName>
    </submittedName>
</protein>
<feature type="compositionally biased region" description="Basic and acidic residues" evidence="1">
    <location>
        <begin position="29"/>
        <end position="40"/>
    </location>
</feature>
<gene>
    <name evidence="2" type="ORF">ACCAA_1170022</name>
</gene>